<sequence>MVVNYQGAFVRTLEKKNIKDDTLHFDFTYWGGWKDSKFYSSSDTIFITNNGVEQEFIYWTSEGDTIVLDIYKQFNPGTYDDDYKAGNKGKVNVVIPQVYELANVMVALADNAQSNWVKEDTEYHKRVLAYFAPYKSHPAIEKLKAKLSAGSYLNIRENSAAYVFDGQRIVKSGTYAGFRARDQFKKLLPLIQDFAIASNFLSFYQNEKPLYEKLESLEHERAQVKEAWDWLQNQFPGKVDSYRIIMSPLAGASHSIRLFENNNFKENIIFMSAPTLISKDSVSESIGDALALRRAFTEIDHNYVNPISDSYADAINDAMADVGKWNTKGSYNSPYETFNEYMTWAVFGLYVYDRFGEGDYQKVMRQPIDFMENNRGFVKFQSFNKHLLDLFLKYDGKKKVPELYPEMLEWVKKENYSS</sequence>
<reference evidence="1 2" key="1">
    <citation type="submission" date="2016-03" db="EMBL/GenBank/DDBJ databases">
        <title>Genome sequence of Pontibacter sp. nov., of the family cytophagaceae, isolated from marine sediment of the Yellow Sea, China.</title>
        <authorList>
            <person name="Zhang G."/>
            <person name="Zhang R."/>
        </authorList>
    </citation>
    <scope>NUCLEOTIDE SEQUENCE [LARGE SCALE GENOMIC DNA]</scope>
    <source>
        <strain evidence="1 2">S10-8</strain>
    </source>
</reference>
<organism evidence="1 2">
    <name type="scientific">Pontibacter flavimaris</name>
    <dbReference type="NCBI Taxonomy" id="1797110"/>
    <lineage>
        <taxon>Bacteria</taxon>
        <taxon>Pseudomonadati</taxon>
        <taxon>Bacteroidota</taxon>
        <taxon>Cytophagia</taxon>
        <taxon>Cytophagales</taxon>
        <taxon>Hymenobacteraceae</taxon>
        <taxon>Pontibacter</taxon>
    </lineage>
</organism>
<dbReference type="AlphaFoldDB" id="A0A1Q5PHR2"/>
<comment type="caution">
    <text evidence="1">The sequence shown here is derived from an EMBL/GenBank/DDBJ whole genome shotgun (WGS) entry which is preliminary data.</text>
</comment>
<proteinExistence type="predicted"/>
<name>A0A1Q5PHR2_9BACT</name>
<dbReference type="Proteomes" id="UP000186551">
    <property type="component" value="Unassembled WGS sequence"/>
</dbReference>
<evidence type="ECO:0008006" key="3">
    <source>
        <dbReference type="Google" id="ProtNLM"/>
    </source>
</evidence>
<protein>
    <recommendedName>
        <fullName evidence="3">DUF4932 domain-containing protein</fullName>
    </recommendedName>
</protein>
<evidence type="ECO:0000313" key="2">
    <source>
        <dbReference type="Proteomes" id="UP000186551"/>
    </source>
</evidence>
<gene>
    <name evidence="1" type="ORF">A3841_12100</name>
</gene>
<dbReference type="EMBL" id="LVWA01000003">
    <property type="protein sequence ID" value="OKL41758.1"/>
    <property type="molecule type" value="Genomic_DNA"/>
</dbReference>
<accession>A0A1Q5PHR2</accession>
<keyword evidence="2" id="KW-1185">Reference proteome</keyword>
<evidence type="ECO:0000313" key="1">
    <source>
        <dbReference type="EMBL" id="OKL41758.1"/>
    </source>
</evidence>